<keyword evidence="4" id="KW-0804">Transcription</keyword>
<feature type="compositionally biased region" description="Low complexity" evidence="7">
    <location>
        <begin position="226"/>
        <end position="265"/>
    </location>
</feature>
<comment type="caution">
    <text evidence="9">The sequence shown here is derived from an EMBL/GenBank/DDBJ whole genome shotgun (WGS) entry which is preliminary data.</text>
</comment>
<dbReference type="InterPro" id="IPR046528">
    <property type="entry name" value="DUF6593"/>
</dbReference>
<evidence type="ECO:0000313" key="9">
    <source>
        <dbReference type="EMBL" id="KAF5335523.1"/>
    </source>
</evidence>
<keyword evidence="10" id="KW-1185">Reference proteome</keyword>
<feature type="domain" description="DUF6593" evidence="8">
    <location>
        <begin position="20"/>
        <end position="146"/>
    </location>
</feature>
<dbReference type="SUPFAM" id="SSF47113">
    <property type="entry name" value="Histone-fold"/>
    <property type="match status" value="1"/>
</dbReference>
<dbReference type="AlphaFoldDB" id="A0A8H5C5V7"/>
<keyword evidence="3" id="KW-0238">DNA-binding</keyword>
<organism evidence="9 10">
    <name type="scientific">Ephemerocybe angulata</name>
    <dbReference type="NCBI Taxonomy" id="980116"/>
    <lineage>
        <taxon>Eukaryota</taxon>
        <taxon>Fungi</taxon>
        <taxon>Dikarya</taxon>
        <taxon>Basidiomycota</taxon>
        <taxon>Agaricomycotina</taxon>
        <taxon>Agaricomycetes</taxon>
        <taxon>Agaricomycetidae</taxon>
        <taxon>Agaricales</taxon>
        <taxon>Agaricineae</taxon>
        <taxon>Psathyrellaceae</taxon>
        <taxon>Ephemerocybe</taxon>
    </lineage>
</organism>
<dbReference type="GO" id="GO:0000978">
    <property type="term" value="F:RNA polymerase II cis-regulatory region sequence-specific DNA binding"/>
    <property type="evidence" value="ECO:0007669"/>
    <property type="project" value="TreeGrafter"/>
</dbReference>
<evidence type="ECO:0000256" key="5">
    <source>
        <dbReference type="ARBA" id="ARBA00023242"/>
    </source>
</evidence>
<dbReference type="PANTHER" id="PTHR10252:SF8">
    <property type="entry name" value="NUCLEAR TRANSCRIPTION FACTOR Y SUBUNIT GAMMA"/>
    <property type="match status" value="1"/>
</dbReference>
<dbReference type="PANTHER" id="PTHR10252">
    <property type="entry name" value="HISTONE-LIKE TRANSCRIPTION FACTOR CCAAT-RELATED"/>
    <property type="match status" value="1"/>
</dbReference>
<dbReference type="EMBL" id="JAACJK010000061">
    <property type="protein sequence ID" value="KAF5335523.1"/>
    <property type="molecule type" value="Genomic_DNA"/>
</dbReference>
<evidence type="ECO:0000256" key="2">
    <source>
        <dbReference type="ARBA" id="ARBA00023015"/>
    </source>
</evidence>
<feature type="compositionally biased region" description="Polar residues" evidence="7">
    <location>
        <begin position="271"/>
        <end position="292"/>
    </location>
</feature>
<name>A0A8H5C5V7_9AGAR</name>
<accession>A0A8H5C5V7</accession>
<comment type="similarity">
    <text evidence="6">Belongs to the NFYC/HAP5 subunit family.</text>
</comment>
<evidence type="ECO:0000259" key="8">
    <source>
        <dbReference type="Pfam" id="PF20236"/>
    </source>
</evidence>
<dbReference type="GO" id="GO:0046982">
    <property type="term" value="F:protein heterodimerization activity"/>
    <property type="evidence" value="ECO:0007669"/>
    <property type="project" value="InterPro"/>
</dbReference>
<dbReference type="InterPro" id="IPR050568">
    <property type="entry name" value="Transcr_DNA_Rep_Reg"/>
</dbReference>
<dbReference type="GO" id="GO:0001228">
    <property type="term" value="F:DNA-binding transcription activator activity, RNA polymerase II-specific"/>
    <property type="evidence" value="ECO:0007669"/>
    <property type="project" value="TreeGrafter"/>
</dbReference>
<feature type="region of interest" description="Disordered" evidence="7">
    <location>
        <begin position="224"/>
        <end position="292"/>
    </location>
</feature>
<proteinExistence type="inferred from homology"/>
<evidence type="ECO:0000256" key="1">
    <source>
        <dbReference type="ARBA" id="ARBA00004123"/>
    </source>
</evidence>
<dbReference type="OrthoDB" id="2910790at2759"/>
<dbReference type="InterPro" id="IPR009072">
    <property type="entry name" value="Histone-fold"/>
</dbReference>
<dbReference type="Proteomes" id="UP000541558">
    <property type="component" value="Unassembled WGS sequence"/>
</dbReference>
<evidence type="ECO:0000256" key="3">
    <source>
        <dbReference type="ARBA" id="ARBA00023125"/>
    </source>
</evidence>
<gene>
    <name evidence="9" type="ORF">D9611_012124</name>
</gene>
<evidence type="ECO:0000256" key="6">
    <source>
        <dbReference type="ARBA" id="ARBA00038129"/>
    </source>
</evidence>
<protein>
    <recommendedName>
        <fullName evidence="8">DUF6593 domain-containing protein</fullName>
    </recommendedName>
</protein>
<sequence>MQIHSLKAIPITLEDRTAAITNTDFDDMYDRVFFQVVRNPGDTTTKIYEMHVRASRYRNAVPVRGEPVITLDFQPDETLGTISFWKHQKCMPMNQFLRKMSFFGSSLMRKFTASDGREYKWSYRSLEEQEWTCSTADDSYLVAHYDLKPPEMPIYDVSGNKLIIYPHFAHITAVFISEITARAFIIADSNKRRTLSRADIAKALSKSDQFDFLIDIVPREDLPFPGTSTSNGGSGKKNANIAAPKANQTPPALEGSNGLELENGEAGTGGSIDQQLESLLGPPQTSERGSHS</sequence>
<dbReference type="Gene3D" id="1.10.20.10">
    <property type="entry name" value="Histone, subunit A"/>
    <property type="match status" value="1"/>
</dbReference>
<keyword evidence="2" id="KW-0805">Transcription regulation</keyword>
<keyword evidence="5" id="KW-0539">Nucleus</keyword>
<dbReference type="GO" id="GO:0016602">
    <property type="term" value="C:CCAAT-binding factor complex"/>
    <property type="evidence" value="ECO:0007669"/>
    <property type="project" value="TreeGrafter"/>
</dbReference>
<comment type="subcellular location">
    <subcellularLocation>
        <location evidence="1">Nucleus</location>
    </subcellularLocation>
</comment>
<evidence type="ECO:0000256" key="7">
    <source>
        <dbReference type="SAM" id="MobiDB-lite"/>
    </source>
</evidence>
<reference evidence="9 10" key="1">
    <citation type="journal article" date="2020" name="ISME J.">
        <title>Uncovering the hidden diversity of litter-decomposition mechanisms in mushroom-forming fungi.</title>
        <authorList>
            <person name="Floudas D."/>
            <person name="Bentzer J."/>
            <person name="Ahren D."/>
            <person name="Johansson T."/>
            <person name="Persson P."/>
            <person name="Tunlid A."/>
        </authorList>
    </citation>
    <scope>NUCLEOTIDE SEQUENCE [LARGE SCALE GENOMIC DNA]</scope>
    <source>
        <strain evidence="9 10">CBS 175.51</strain>
    </source>
</reference>
<evidence type="ECO:0000313" key="10">
    <source>
        <dbReference type="Proteomes" id="UP000541558"/>
    </source>
</evidence>
<dbReference type="Pfam" id="PF20236">
    <property type="entry name" value="DUF6593"/>
    <property type="match status" value="1"/>
</dbReference>
<evidence type="ECO:0000256" key="4">
    <source>
        <dbReference type="ARBA" id="ARBA00023163"/>
    </source>
</evidence>